<evidence type="ECO:0000256" key="7">
    <source>
        <dbReference type="SAM" id="MobiDB-lite"/>
    </source>
</evidence>
<proteinExistence type="predicted"/>
<feature type="transmembrane region" description="Helical" evidence="8">
    <location>
        <begin position="156"/>
        <end position="174"/>
    </location>
</feature>
<feature type="transmembrane region" description="Helical" evidence="8">
    <location>
        <begin position="333"/>
        <end position="351"/>
    </location>
</feature>
<feature type="transmembrane region" description="Helical" evidence="8">
    <location>
        <begin position="358"/>
        <end position="378"/>
    </location>
</feature>
<dbReference type="FunFam" id="1.20.1250.20:FF:000034">
    <property type="entry name" value="MFS general substrate transporter"/>
    <property type="match status" value="1"/>
</dbReference>
<evidence type="ECO:0000259" key="9">
    <source>
        <dbReference type="PROSITE" id="PS50850"/>
    </source>
</evidence>
<dbReference type="InterPro" id="IPR036259">
    <property type="entry name" value="MFS_trans_sf"/>
</dbReference>
<keyword evidence="4 8" id="KW-1133">Transmembrane helix</keyword>
<evidence type="ECO:0000256" key="3">
    <source>
        <dbReference type="ARBA" id="ARBA00022692"/>
    </source>
</evidence>
<dbReference type="OrthoDB" id="2985014at2759"/>
<gene>
    <name evidence="10" type="ORF">CDV36_001331</name>
</gene>
<feature type="transmembrane region" description="Helical" evidence="8">
    <location>
        <begin position="186"/>
        <end position="207"/>
    </location>
</feature>
<dbReference type="EMBL" id="NKUJ01000013">
    <property type="protein sequence ID" value="RMJ18928.1"/>
    <property type="molecule type" value="Genomic_DNA"/>
</dbReference>
<keyword evidence="3 8" id="KW-0812">Transmembrane</keyword>
<feature type="transmembrane region" description="Helical" evidence="8">
    <location>
        <begin position="125"/>
        <end position="144"/>
    </location>
</feature>
<dbReference type="InterPro" id="IPR011701">
    <property type="entry name" value="MFS"/>
</dbReference>
<organism evidence="10 11">
    <name type="scientific">Fusarium kuroshium</name>
    <dbReference type="NCBI Taxonomy" id="2010991"/>
    <lineage>
        <taxon>Eukaryota</taxon>
        <taxon>Fungi</taxon>
        <taxon>Dikarya</taxon>
        <taxon>Ascomycota</taxon>
        <taxon>Pezizomycotina</taxon>
        <taxon>Sordariomycetes</taxon>
        <taxon>Hypocreomycetidae</taxon>
        <taxon>Hypocreales</taxon>
        <taxon>Nectriaceae</taxon>
        <taxon>Fusarium</taxon>
        <taxon>Fusarium solani species complex</taxon>
    </lineage>
</organism>
<feature type="domain" description="Major facilitator superfamily (MFS) profile" evidence="9">
    <location>
        <begin position="60"/>
        <end position="475"/>
    </location>
</feature>
<comment type="caution">
    <text evidence="10">The sequence shown here is derived from an EMBL/GenBank/DDBJ whole genome shotgun (WGS) entry which is preliminary data.</text>
</comment>
<feature type="region of interest" description="Disordered" evidence="7">
    <location>
        <begin position="483"/>
        <end position="510"/>
    </location>
</feature>
<dbReference type="PANTHER" id="PTHR43791">
    <property type="entry name" value="PERMEASE-RELATED"/>
    <property type="match status" value="1"/>
</dbReference>
<feature type="transmembrane region" description="Helical" evidence="8">
    <location>
        <begin position="286"/>
        <end position="313"/>
    </location>
</feature>
<dbReference type="InterPro" id="IPR020846">
    <property type="entry name" value="MFS_dom"/>
</dbReference>
<dbReference type="SUPFAM" id="SSF103473">
    <property type="entry name" value="MFS general substrate transporter"/>
    <property type="match status" value="1"/>
</dbReference>
<keyword evidence="11" id="KW-1185">Reference proteome</keyword>
<evidence type="ECO:0000313" key="11">
    <source>
        <dbReference type="Proteomes" id="UP000277212"/>
    </source>
</evidence>
<feature type="transmembrane region" description="Helical" evidence="8">
    <location>
        <begin position="450"/>
        <end position="470"/>
    </location>
</feature>
<keyword evidence="6" id="KW-0325">Glycoprotein</keyword>
<evidence type="ECO:0000256" key="2">
    <source>
        <dbReference type="ARBA" id="ARBA00022448"/>
    </source>
</evidence>
<dbReference type="FunFam" id="1.20.1250.20:FF:000013">
    <property type="entry name" value="MFS general substrate transporter"/>
    <property type="match status" value="1"/>
</dbReference>
<dbReference type="GO" id="GO:0016020">
    <property type="term" value="C:membrane"/>
    <property type="evidence" value="ECO:0007669"/>
    <property type="project" value="UniProtKB-SubCell"/>
</dbReference>
<evidence type="ECO:0000256" key="5">
    <source>
        <dbReference type="ARBA" id="ARBA00023136"/>
    </source>
</evidence>
<accession>A0A3M2SN16</accession>
<keyword evidence="2" id="KW-0813">Transport</keyword>
<evidence type="ECO:0000256" key="6">
    <source>
        <dbReference type="ARBA" id="ARBA00023180"/>
    </source>
</evidence>
<evidence type="ECO:0000256" key="8">
    <source>
        <dbReference type="SAM" id="Phobius"/>
    </source>
</evidence>
<feature type="transmembrane region" description="Helical" evidence="8">
    <location>
        <begin position="417"/>
        <end position="438"/>
    </location>
</feature>
<keyword evidence="5 8" id="KW-0472">Membrane</keyword>
<evidence type="ECO:0000313" key="10">
    <source>
        <dbReference type="EMBL" id="RMJ18928.1"/>
    </source>
</evidence>
<feature type="transmembrane region" description="Helical" evidence="8">
    <location>
        <begin position="384"/>
        <end position="405"/>
    </location>
</feature>
<comment type="subcellular location">
    <subcellularLocation>
        <location evidence="1">Membrane</location>
        <topology evidence="1">Multi-pass membrane protein</topology>
    </subcellularLocation>
</comment>
<dbReference type="PROSITE" id="PS50850">
    <property type="entry name" value="MFS"/>
    <property type="match status" value="1"/>
</dbReference>
<protein>
    <recommendedName>
        <fullName evidence="9">Major facilitator superfamily (MFS) profile domain-containing protein</fullName>
    </recommendedName>
</protein>
<feature type="transmembrane region" description="Helical" evidence="8">
    <location>
        <begin position="95"/>
        <end position="113"/>
    </location>
</feature>
<feature type="transmembrane region" description="Helical" evidence="8">
    <location>
        <begin position="219"/>
        <end position="241"/>
    </location>
</feature>
<dbReference type="GO" id="GO:0022857">
    <property type="term" value="F:transmembrane transporter activity"/>
    <property type="evidence" value="ECO:0007669"/>
    <property type="project" value="InterPro"/>
</dbReference>
<name>A0A3M2SN16_9HYPO</name>
<dbReference type="Pfam" id="PF07690">
    <property type="entry name" value="MFS_1"/>
    <property type="match status" value="1"/>
</dbReference>
<evidence type="ECO:0000256" key="1">
    <source>
        <dbReference type="ARBA" id="ARBA00004141"/>
    </source>
</evidence>
<dbReference type="Proteomes" id="UP000277212">
    <property type="component" value="Unassembled WGS sequence"/>
</dbReference>
<sequence length="510" mass="56743">MAGLTEGRDNPIPITSADSVTKVEAGDELSQIENQKNVPPEFIFDRQAERRLRNKIDLTIMPIICLMYLFCFIDRANIGNARIAGMDVDLGMKGFDYNVTLSMFYVSYIVFELPSNIVCKLLGPGWFLPSLTVLFGACSIGSGFVKTVPQMMGVRFLLGIFEAGMLPGIAYYLSRWYRRSELTFRLGLYLVAGPLAGAFGALLASAILRLDHFGSVDSWRMIFVIEGIITVGLGLIGFVAMTDRPGTARWLTEAEKQLSEDRVRSERVGQVKVLDKMDKKKLILGIWNPVVISTSWIFLFCNVTVQGLGFFLPTIVRTIYTDYTVIKQQLYTVPPYAVGSVVTLLLPLISWRFDRRQLIMILSTPLGIAGYIIFLSTANQSARYGATFLVASSVFSLGALTNSQVSANVVSDTARSSAIGLNVMLGNIGGLISTWSFLPFDGPNYPIGNGLNLATQVGTLVLATLTLLWMNRDNRRRERVESEELERVQAMSAEEQEDLDWKHPSFRWRP</sequence>
<evidence type="ECO:0000256" key="4">
    <source>
        <dbReference type="ARBA" id="ARBA00022989"/>
    </source>
</evidence>
<feature type="transmembrane region" description="Helical" evidence="8">
    <location>
        <begin position="56"/>
        <end position="75"/>
    </location>
</feature>
<reference evidence="10 11" key="1">
    <citation type="submission" date="2017-06" db="EMBL/GenBank/DDBJ databases">
        <title>Comparative genomic analysis of Ambrosia Fusariam Clade fungi.</title>
        <authorList>
            <person name="Stajich J.E."/>
            <person name="Carrillo J."/>
            <person name="Kijimoto T."/>
            <person name="Eskalen A."/>
            <person name="O'Donnell K."/>
            <person name="Kasson M."/>
        </authorList>
    </citation>
    <scope>NUCLEOTIDE SEQUENCE [LARGE SCALE GENOMIC DNA]</scope>
    <source>
        <strain evidence="10">UCR3666</strain>
    </source>
</reference>
<dbReference type="AlphaFoldDB" id="A0A3M2SN16"/>
<dbReference type="Gene3D" id="1.20.1250.20">
    <property type="entry name" value="MFS general substrate transporter like domains"/>
    <property type="match status" value="2"/>
</dbReference>
<dbReference type="PANTHER" id="PTHR43791:SF48">
    <property type="entry name" value="TRANSPORTER, PUTATIVE (AFU_ORTHOLOGUE AFUA_4G01000)-RELATED"/>
    <property type="match status" value="1"/>
</dbReference>